<dbReference type="Proteomes" id="UP000232196">
    <property type="component" value="Unassembled WGS sequence"/>
</dbReference>
<dbReference type="AlphaFoldDB" id="A0A2M9XHM1"/>
<dbReference type="PANTHER" id="PTHR23502:SF132">
    <property type="entry name" value="POLYAMINE TRANSPORTER 2-RELATED"/>
    <property type="match status" value="1"/>
</dbReference>
<feature type="transmembrane region" description="Helical" evidence="8">
    <location>
        <begin position="249"/>
        <end position="269"/>
    </location>
</feature>
<evidence type="ECO:0000313" key="10">
    <source>
        <dbReference type="EMBL" id="PJZ27177.1"/>
    </source>
</evidence>
<feature type="transmembrane region" description="Helical" evidence="8">
    <location>
        <begin position="281"/>
        <end position="300"/>
    </location>
</feature>
<evidence type="ECO:0000256" key="4">
    <source>
        <dbReference type="ARBA" id="ARBA00022475"/>
    </source>
</evidence>
<feature type="transmembrane region" description="Helical" evidence="8">
    <location>
        <begin position="99"/>
        <end position="120"/>
    </location>
</feature>
<reference evidence="10 11" key="1">
    <citation type="submission" date="2017-07" db="EMBL/GenBank/DDBJ databases">
        <title>Leptospira spp. isolated from tropical soils.</title>
        <authorList>
            <person name="Thibeaux R."/>
            <person name="Iraola G."/>
            <person name="Ferres I."/>
            <person name="Bierque E."/>
            <person name="Girault D."/>
            <person name="Soupe-Gilbert M.-E."/>
            <person name="Picardeau M."/>
            <person name="Goarant C."/>
        </authorList>
    </citation>
    <scope>NUCLEOTIDE SEQUENCE [LARGE SCALE GENOMIC DNA]</scope>
    <source>
        <strain evidence="10 11">MCA1-C-A1</strain>
    </source>
</reference>
<dbReference type="SUPFAM" id="SSF103473">
    <property type="entry name" value="MFS general substrate transporter"/>
    <property type="match status" value="1"/>
</dbReference>
<comment type="subcellular location">
    <subcellularLocation>
        <location evidence="1">Cell membrane</location>
        <topology evidence="1">Multi-pass membrane protein</topology>
    </subcellularLocation>
</comment>
<dbReference type="CDD" id="cd17320">
    <property type="entry name" value="MFS_MdfA_MDR_like"/>
    <property type="match status" value="1"/>
</dbReference>
<dbReference type="FunFam" id="1.20.1720.10:FF:000005">
    <property type="entry name" value="Bcr/CflA family efflux transporter"/>
    <property type="match status" value="1"/>
</dbReference>
<dbReference type="NCBIfam" id="TIGR00710">
    <property type="entry name" value="efflux_Bcr_CflA"/>
    <property type="match status" value="1"/>
</dbReference>
<protein>
    <submittedName>
        <fullName evidence="10">Bcr/CflA family drug resistance efflux transporter</fullName>
    </submittedName>
</protein>
<feature type="transmembrane region" description="Helical" evidence="8">
    <location>
        <begin position="341"/>
        <end position="361"/>
    </location>
</feature>
<keyword evidence="7 8" id="KW-0472">Membrane</keyword>
<feature type="transmembrane region" description="Helical" evidence="8">
    <location>
        <begin position="132"/>
        <end position="154"/>
    </location>
</feature>
<keyword evidence="5 8" id="KW-0812">Transmembrane</keyword>
<dbReference type="InterPro" id="IPR011701">
    <property type="entry name" value="MFS"/>
</dbReference>
<keyword evidence="3" id="KW-0813">Transport</keyword>
<dbReference type="OrthoDB" id="9800416at2"/>
<dbReference type="InterPro" id="IPR036259">
    <property type="entry name" value="MFS_trans_sf"/>
</dbReference>
<comment type="caution">
    <text evidence="10">The sequence shown here is derived from an EMBL/GenBank/DDBJ whole genome shotgun (WGS) entry which is preliminary data.</text>
</comment>
<evidence type="ECO:0000259" key="9">
    <source>
        <dbReference type="PROSITE" id="PS50850"/>
    </source>
</evidence>
<keyword evidence="11" id="KW-1185">Reference proteome</keyword>
<evidence type="ECO:0000256" key="8">
    <source>
        <dbReference type="SAM" id="Phobius"/>
    </source>
</evidence>
<feature type="transmembrane region" description="Helical" evidence="8">
    <location>
        <begin position="306"/>
        <end position="329"/>
    </location>
</feature>
<feature type="transmembrane region" description="Helical" evidence="8">
    <location>
        <begin position="367"/>
        <end position="387"/>
    </location>
</feature>
<name>A0A2M9XHM1_9LEPT</name>
<evidence type="ECO:0000256" key="7">
    <source>
        <dbReference type="ARBA" id="ARBA00023136"/>
    </source>
</evidence>
<comment type="similarity">
    <text evidence="2">Belongs to the major facilitator superfamily. Bcr/CmlA family.</text>
</comment>
<dbReference type="InterPro" id="IPR020846">
    <property type="entry name" value="MFS_dom"/>
</dbReference>
<dbReference type="Pfam" id="PF07690">
    <property type="entry name" value="MFS_1"/>
    <property type="match status" value="1"/>
</dbReference>
<evidence type="ECO:0000256" key="2">
    <source>
        <dbReference type="ARBA" id="ARBA00006236"/>
    </source>
</evidence>
<evidence type="ECO:0000313" key="11">
    <source>
        <dbReference type="Proteomes" id="UP000232196"/>
    </source>
</evidence>
<accession>A0A2M9XHM1</accession>
<sequence>MSKSNGILILVLGALTAIAPFSIDMYLPGMNEIAKDLGTPISDVQLTLTSFFFGISFGQLFYGPIIDRFGRKIPLLIGLTLYIMSSLACGFSNSVNALIFFRFLQSLGACAGMVIPRAVVRDVFSPHEGAKVFSQIILVMGIAPILAPTVGGLLLQFASWNWIFFTLTGISTLMLFGSVLIFQDSKGGDSSISLKIAPVIKEYIEVFSNPIFKTYVLSSGFSASVMFAYIGGSPFVFMVLNGLTQTEYSYLFGFNAFGLILSSQINRILLKKFEAATIVKYVGYSYLILCSLLVIFQIFGLGFIPMLVLIFFLVSAFGLIVPNASALAMAPFSKNAGSASALMGALQMVFGAVSTAAVSLLHDGTAYPMIAVMSISGVMSLASLFFFGKAHKRIKES</sequence>
<evidence type="ECO:0000256" key="3">
    <source>
        <dbReference type="ARBA" id="ARBA00022448"/>
    </source>
</evidence>
<dbReference type="GO" id="GO:0042910">
    <property type="term" value="F:xenobiotic transmembrane transporter activity"/>
    <property type="evidence" value="ECO:0007669"/>
    <property type="project" value="InterPro"/>
</dbReference>
<evidence type="ECO:0000256" key="1">
    <source>
        <dbReference type="ARBA" id="ARBA00004651"/>
    </source>
</evidence>
<feature type="transmembrane region" description="Helical" evidence="8">
    <location>
        <begin position="75"/>
        <end position="93"/>
    </location>
</feature>
<evidence type="ECO:0000256" key="6">
    <source>
        <dbReference type="ARBA" id="ARBA00022989"/>
    </source>
</evidence>
<keyword evidence="6 8" id="KW-1133">Transmembrane helix</keyword>
<dbReference type="PROSITE" id="PS50850">
    <property type="entry name" value="MFS"/>
    <property type="match status" value="1"/>
</dbReference>
<dbReference type="EMBL" id="NPDN01000001">
    <property type="protein sequence ID" value="PJZ27177.1"/>
    <property type="molecule type" value="Genomic_DNA"/>
</dbReference>
<dbReference type="Gene3D" id="1.20.1720.10">
    <property type="entry name" value="Multidrug resistance protein D"/>
    <property type="match status" value="1"/>
</dbReference>
<dbReference type="GO" id="GO:1990961">
    <property type="term" value="P:xenobiotic detoxification by transmembrane export across the plasma membrane"/>
    <property type="evidence" value="ECO:0007669"/>
    <property type="project" value="InterPro"/>
</dbReference>
<dbReference type="PANTHER" id="PTHR23502">
    <property type="entry name" value="MAJOR FACILITATOR SUPERFAMILY"/>
    <property type="match status" value="1"/>
</dbReference>
<organism evidence="10 11">
    <name type="scientific">Leptospira hartskeerlii</name>
    <dbReference type="NCBI Taxonomy" id="2023177"/>
    <lineage>
        <taxon>Bacteria</taxon>
        <taxon>Pseudomonadati</taxon>
        <taxon>Spirochaetota</taxon>
        <taxon>Spirochaetia</taxon>
        <taxon>Leptospirales</taxon>
        <taxon>Leptospiraceae</taxon>
        <taxon>Leptospira</taxon>
    </lineage>
</organism>
<proteinExistence type="inferred from homology"/>
<feature type="domain" description="Major facilitator superfamily (MFS) profile" evidence="9">
    <location>
        <begin position="8"/>
        <end position="392"/>
    </location>
</feature>
<dbReference type="RefSeq" id="WP_100704923.1">
    <property type="nucleotide sequence ID" value="NZ_NPDL01000004.1"/>
</dbReference>
<dbReference type="GO" id="GO:0005886">
    <property type="term" value="C:plasma membrane"/>
    <property type="evidence" value="ECO:0007669"/>
    <property type="project" value="UniProtKB-SubCell"/>
</dbReference>
<evidence type="ECO:0000256" key="5">
    <source>
        <dbReference type="ARBA" id="ARBA00022692"/>
    </source>
</evidence>
<feature type="transmembrane region" description="Helical" evidence="8">
    <location>
        <begin position="160"/>
        <end position="182"/>
    </location>
</feature>
<keyword evidence="4" id="KW-1003">Cell membrane</keyword>
<feature type="transmembrane region" description="Helical" evidence="8">
    <location>
        <begin position="215"/>
        <end position="237"/>
    </location>
</feature>
<dbReference type="InterPro" id="IPR004812">
    <property type="entry name" value="Efflux_drug-R_Bcr/CmlA"/>
</dbReference>
<feature type="transmembrane region" description="Helical" evidence="8">
    <location>
        <begin position="44"/>
        <end position="63"/>
    </location>
</feature>
<gene>
    <name evidence="10" type="ORF">CH357_01035</name>
</gene>